<proteinExistence type="predicted"/>
<dbReference type="GO" id="GO:0005829">
    <property type="term" value="C:cytosol"/>
    <property type="evidence" value="ECO:0007669"/>
    <property type="project" value="TreeGrafter"/>
</dbReference>
<dbReference type="Gene3D" id="3.40.50.1820">
    <property type="entry name" value="alpha/beta hydrolase"/>
    <property type="match status" value="1"/>
</dbReference>
<feature type="non-terminal residue" evidence="1">
    <location>
        <position position="1"/>
    </location>
</feature>
<evidence type="ECO:0000313" key="2">
    <source>
        <dbReference type="WormBase" id="Bm2790"/>
    </source>
</evidence>
<reference evidence="1" key="2">
    <citation type="submission" date="2012-12" db="EMBL/GenBank/DDBJ databases">
        <authorList>
            <person name="Gao Y.W."/>
            <person name="Fan S.T."/>
            <person name="Sun H.T."/>
            <person name="Wang Z."/>
            <person name="Gao X.L."/>
            <person name="Li Y.G."/>
            <person name="Wang T.C."/>
            <person name="Zhang K."/>
            <person name="Xu W.W."/>
            <person name="Yu Z.J."/>
            <person name="Xia X.Z."/>
        </authorList>
    </citation>
    <scope>NUCLEOTIDE SEQUENCE</scope>
    <source>
        <strain evidence="1">FR3</strain>
    </source>
</reference>
<dbReference type="PANTHER" id="PTHR23025">
    <property type="entry name" value="TRIACYLGLYCEROL LIPASE"/>
    <property type="match status" value="1"/>
</dbReference>
<dbReference type="InterPro" id="IPR029058">
    <property type="entry name" value="AB_hydrolase_fold"/>
</dbReference>
<accession>A0A0J9Y281</accession>
<gene>
    <name evidence="1" type="primary">Bma-hosl-1</name>
    <name evidence="2" type="ORF">Bm2790</name>
    <name evidence="1" type="ORF">BM_Bm2790</name>
</gene>
<sequence>LLFIWYMTGTFLLVTLESGTEFCKMLNLLPYLLHHCYGGSYVAASSKSYGVTELLYLFALLNYSIVSVQHSLVPENPFLRPTNEVLYTHTHIINNAVQLGWTGEKIFMIAYSASDSVILKIDAGGRVIAVDFHNLPYGFLNFTLISPERGEEAFGIIETSSTT</sequence>
<dbReference type="WormBase" id="Bm2790">
    <property type="protein sequence ID" value="BM42657"/>
    <property type="gene ID" value="WBGene00223051"/>
</dbReference>
<protein>
    <submittedName>
        <fullName evidence="1">BMA-HOSL-1</fullName>
    </submittedName>
</protein>
<evidence type="ECO:0000313" key="1">
    <source>
        <dbReference type="EMBL" id="CDQ00760.1"/>
    </source>
</evidence>
<dbReference type="SUPFAM" id="SSF53474">
    <property type="entry name" value="alpha/beta-Hydrolases"/>
    <property type="match status" value="1"/>
</dbReference>
<organism evidence="1">
    <name type="scientific">Brugia malayi</name>
    <name type="common">Filarial nematode worm</name>
    <dbReference type="NCBI Taxonomy" id="6279"/>
    <lineage>
        <taxon>Eukaryota</taxon>
        <taxon>Metazoa</taxon>
        <taxon>Ecdysozoa</taxon>
        <taxon>Nematoda</taxon>
        <taxon>Chromadorea</taxon>
        <taxon>Rhabditida</taxon>
        <taxon>Spirurina</taxon>
        <taxon>Spiruromorpha</taxon>
        <taxon>Filarioidea</taxon>
        <taxon>Onchocercidae</taxon>
        <taxon>Brugia</taxon>
    </lineage>
</organism>
<dbReference type="GO" id="GO:0004771">
    <property type="term" value="F:sterol ester esterase activity"/>
    <property type="evidence" value="ECO:0007669"/>
    <property type="project" value="TreeGrafter"/>
</dbReference>
<dbReference type="PANTHER" id="PTHR23025:SF3">
    <property type="entry name" value="HORMONE-SENSITIVE LIPASE"/>
    <property type="match status" value="1"/>
</dbReference>
<reference evidence="1" key="1">
    <citation type="journal article" date="2007" name="Science">
        <title>Draft genome of the filarial nematode parasite Brugia malayi.</title>
        <authorList>
            <person name="Ghedin E."/>
            <person name="Wang S."/>
            <person name="Spiro D."/>
            <person name="Caler E."/>
            <person name="Zhao Q."/>
            <person name="Crabtree J."/>
            <person name="Allen J.E."/>
            <person name="Delcher A.L."/>
            <person name="Guiliano D.B."/>
            <person name="Miranda-Saavedra D."/>
            <person name="Angiuoli S.V."/>
            <person name="Creasy T."/>
            <person name="Amedeo P."/>
            <person name="Haas B."/>
            <person name="El-Sayed N.M."/>
            <person name="Wortman J.R."/>
            <person name="Feldblyum T."/>
            <person name="Tallon L."/>
            <person name="Schatz M."/>
            <person name="Shumway M."/>
            <person name="Koo H."/>
            <person name="Salzberg S.L."/>
            <person name="Schobel S."/>
            <person name="Pertea M."/>
            <person name="Pop M."/>
            <person name="White O."/>
            <person name="Barton G.J."/>
            <person name="Carlow C.K."/>
            <person name="Crawford M.J."/>
            <person name="Daub J."/>
            <person name="Dimmic M.W."/>
            <person name="Estes C.F."/>
            <person name="Foster J.M."/>
            <person name="Ganatra M."/>
            <person name="Gregory W.F."/>
            <person name="Johnson N.M."/>
            <person name="Jin J."/>
            <person name="Komuniecki R."/>
            <person name="Korf I."/>
            <person name="Kumar S."/>
            <person name="Laney S."/>
            <person name="Li B.W."/>
            <person name="Li W."/>
            <person name="Lindblom T.H."/>
            <person name="Lustigman S."/>
            <person name="Ma D."/>
            <person name="Maina C.V."/>
            <person name="Martin D.M."/>
            <person name="McCarter J.P."/>
            <person name="McReynolds L."/>
            <person name="Mitreva M."/>
            <person name="Nutman T.B."/>
            <person name="Parkinson J."/>
            <person name="Peregrin-Alvarez J.M."/>
            <person name="Poole C."/>
            <person name="Ren Q."/>
            <person name="Saunders L."/>
            <person name="Sluder A.E."/>
            <person name="Smith K."/>
            <person name="Stanke M."/>
            <person name="Unnasch T.R."/>
            <person name="Ware J."/>
            <person name="Wei A.D."/>
            <person name="Weil G."/>
            <person name="Williams D.J."/>
            <person name="Zhang Y."/>
            <person name="Williams S.A."/>
            <person name="Fraser-Liggett C."/>
            <person name="Slatko B."/>
            <person name="Blaxter M.L."/>
            <person name="Scott A.L."/>
        </authorList>
    </citation>
    <scope>NUCLEOTIDE SEQUENCE</scope>
    <source>
        <strain evidence="1">FR3</strain>
    </source>
</reference>
<dbReference type="GO" id="GO:0004806">
    <property type="term" value="F:triacylglycerol lipase activity"/>
    <property type="evidence" value="ECO:0007669"/>
    <property type="project" value="TreeGrafter"/>
</dbReference>
<dbReference type="EMBL" id="LN857014">
    <property type="protein sequence ID" value="CDQ00760.1"/>
    <property type="molecule type" value="Genomic_DNA"/>
</dbReference>
<dbReference type="GO" id="GO:0019433">
    <property type="term" value="P:triglyceride catabolic process"/>
    <property type="evidence" value="ECO:0007669"/>
    <property type="project" value="TreeGrafter"/>
</dbReference>
<dbReference type="AlphaFoldDB" id="A0A0J9Y281"/>
<name>A0A0J9Y281_BRUMA</name>